<evidence type="ECO:0000313" key="2">
    <source>
        <dbReference type="Proteomes" id="UP000290288"/>
    </source>
</evidence>
<dbReference type="STRING" id="2316362.A0A4Q2DMU6"/>
<evidence type="ECO:0000313" key="1">
    <source>
        <dbReference type="EMBL" id="RXW20055.1"/>
    </source>
</evidence>
<gene>
    <name evidence="1" type="ORF">EST38_g5809</name>
</gene>
<dbReference type="AlphaFoldDB" id="A0A4Q2DMU6"/>
<dbReference type="EMBL" id="SDEE01000169">
    <property type="protein sequence ID" value="RXW20055.1"/>
    <property type="molecule type" value="Genomic_DNA"/>
</dbReference>
<accession>A0A4Q2DMU6</accession>
<comment type="caution">
    <text evidence="1">The sequence shown here is derived from an EMBL/GenBank/DDBJ whole genome shotgun (WGS) entry which is preliminary data.</text>
</comment>
<protein>
    <recommendedName>
        <fullName evidence="3">BTB domain-containing protein</fullName>
    </recommendedName>
</protein>
<dbReference type="OrthoDB" id="3265815at2759"/>
<dbReference type="Proteomes" id="UP000290288">
    <property type="component" value="Unassembled WGS sequence"/>
</dbReference>
<keyword evidence="2" id="KW-1185">Reference proteome</keyword>
<sequence length="358" mass="39385">MQTSQWASEFYTQHEQSQAAASLYPTPPSETIPGLESSGFNTMLGLTETPTPLVSPAHVFVQSELANSTESLFPSVPQELEESTDQFMTVSTSFHPGAHPVESDLVLSSADGVLFYVHASTIDKASPTALSSFLSFSTSGIKEDIIPIPELAPILNIILHTIYQSSCAQNSPSSNELIEAIDKLPRFGITPGTLVRPNTPIYQLLLSHAPIRAIDVFTMAAHHNLRELAEAASSHLLAYSMDNLSDEMAAKMGSYYLKRLFLLHMTRVEEAKKLLSQPPGFHPANKKCTFEDQRKVTRAWALGTTYLAWDVRPGLSLSRIQNVFEPLVSTMECTACQDMVKKRIREVVTGWAAVKCTI</sequence>
<name>A0A4Q2DMU6_9AGAR</name>
<evidence type="ECO:0008006" key="3">
    <source>
        <dbReference type="Google" id="ProtNLM"/>
    </source>
</evidence>
<organism evidence="1 2">
    <name type="scientific">Candolleomyces aberdarensis</name>
    <dbReference type="NCBI Taxonomy" id="2316362"/>
    <lineage>
        <taxon>Eukaryota</taxon>
        <taxon>Fungi</taxon>
        <taxon>Dikarya</taxon>
        <taxon>Basidiomycota</taxon>
        <taxon>Agaricomycotina</taxon>
        <taxon>Agaricomycetes</taxon>
        <taxon>Agaricomycetidae</taxon>
        <taxon>Agaricales</taxon>
        <taxon>Agaricineae</taxon>
        <taxon>Psathyrellaceae</taxon>
        <taxon>Candolleomyces</taxon>
    </lineage>
</organism>
<reference evidence="1 2" key="1">
    <citation type="submission" date="2019-01" db="EMBL/GenBank/DDBJ databases">
        <title>Draft genome sequence of Psathyrella aberdarensis IHI B618.</title>
        <authorList>
            <person name="Buettner E."/>
            <person name="Kellner H."/>
        </authorList>
    </citation>
    <scope>NUCLEOTIDE SEQUENCE [LARGE SCALE GENOMIC DNA]</scope>
    <source>
        <strain evidence="1 2">IHI B618</strain>
    </source>
</reference>
<proteinExistence type="predicted"/>